<dbReference type="GO" id="GO:0052662">
    <property type="term" value="F:zeaxanthin epoxidase activity"/>
    <property type="evidence" value="ECO:0007669"/>
    <property type="project" value="UniProtKB-EC"/>
</dbReference>
<evidence type="ECO:0000313" key="4">
    <source>
        <dbReference type="EMBL" id="AFK48852.1"/>
    </source>
</evidence>
<dbReference type="eggNOG" id="ENOG502RZUN">
    <property type="taxonomic scope" value="Eukaryota"/>
</dbReference>
<evidence type="ECO:0000313" key="6">
    <source>
        <dbReference type="EMBL" id="RHN68884.1"/>
    </source>
</evidence>
<dbReference type="Gene3D" id="2.60.200.20">
    <property type="match status" value="1"/>
</dbReference>
<evidence type="ECO:0000313" key="9">
    <source>
        <dbReference type="Proteomes" id="UP000265566"/>
    </source>
</evidence>
<keyword evidence="8" id="KW-1185">Reference proteome</keyword>
<dbReference type="EC" id="1.14.15.21" evidence="6"/>
<dbReference type="HOGENOM" id="CLU_088756_0_0_1"/>
<keyword evidence="6" id="KW-0560">Oxidoreductase</keyword>
<dbReference type="GO" id="GO:0003729">
    <property type="term" value="F:mRNA binding"/>
    <property type="evidence" value="ECO:0000318"/>
    <property type="project" value="GO_Central"/>
</dbReference>
<dbReference type="InterPro" id="IPR050923">
    <property type="entry name" value="Cell_Proc_Reg/RNA_Proc"/>
</dbReference>
<dbReference type="EnsemblPlants" id="KEH35121">
    <property type="protein sequence ID" value="KEH35121"/>
    <property type="gene ID" value="MTR_3g479600"/>
</dbReference>
<sequence>MEGIVKSLYLPKIPKSQTCSGSLLNSPLLLHSNATSVTFNSATHHLHKCFLFQQPGGVIHPKAQEKVNLGAIHASKATTPTTTTTQRWILEPVGDGDSRHIGFKVERPGAYEITSNEVTVGRVPEKADLVIPVATVSGVHARIRIKQDNLLVIDLDSTNGTFIGDKRLKPGVVTTVSSGSYITFGDTNLAMFRVSKIEEKAADTVGEPEGELENDGKSDSTETSSTSS</sequence>
<dbReference type="FunFam" id="2.60.200.20:FF:000063">
    <property type="entry name" value="Predicted protein"/>
    <property type="match status" value="1"/>
</dbReference>
<reference evidence="6" key="6">
    <citation type="journal article" date="2018" name="Nat. Plants">
        <title>Whole-genome landscape of Medicago truncatula symbiotic genes.</title>
        <authorList>
            <person name="Pecrix Y."/>
            <person name="Gamas P."/>
            <person name="Carrere S."/>
        </authorList>
    </citation>
    <scope>NUCLEOTIDE SEQUENCE</scope>
    <source>
        <tissue evidence="6">Leaves</tissue>
    </source>
</reference>
<dbReference type="SMART" id="SM00240">
    <property type="entry name" value="FHA"/>
    <property type="match status" value="1"/>
</dbReference>
<proteinExistence type="evidence at transcript level"/>
<evidence type="ECO:0000313" key="8">
    <source>
        <dbReference type="Proteomes" id="UP000002051"/>
    </source>
</evidence>
<dbReference type="STRING" id="3880.G7J637"/>
<dbReference type="CDD" id="cd00060">
    <property type="entry name" value="FHA"/>
    <property type="match status" value="1"/>
</dbReference>
<dbReference type="InterPro" id="IPR008984">
    <property type="entry name" value="SMAD_FHA_dom_sf"/>
</dbReference>
<gene>
    <name evidence="7" type="primary">11435952</name>
    <name evidence="3" type="ordered locus">MTR_3g079520</name>
    <name evidence="5" type="ordered locus">MTR_3g479600</name>
    <name evidence="6" type="ORF">MtrunA17_Chr3g0118801</name>
</gene>
<evidence type="ECO:0000256" key="1">
    <source>
        <dbReference type="SAM" id="MobiDB-lite"/>
    </source>
</evidence>
<evidence type="ECO:0000313" key="3">
    <source>
        <dbReference type="EMBL" id="AES71581.1"/>
    </source>
</evidence>
<dbReference type="OrthoDB" id="687730at2759"/>
<dbReference type="Pfam" id="PF00498">
    <property type="entry name" value="FHA"/>
    <property type="match status" value="1"/>
</dbReference>
<dbReference type="PANTHER" id="PTHR23308">
    <property type="entry name" value="NUCLEAR INHIBITOR OF PROTEIN PHOSPHATASE-1"/>
    <property type="match status" value="1"/>
</dbReference>
<dbReference type="PaxDb" id="3880-AES71581"/>
<dbReference type="EMBL" id="CM001219">
    <property type="protein sequence ID" value="KEH35121.1"/>
    <property type="molecule type" value="Genomic_DNA"/>
</dbReference>
<dbReference type="SUPFAM" id="SSF49879">
    <property type="entry name" value="SMAD/FHA domain"/>
    <property type="match status" value="1"/>
</dbReference>
<name>G7J637_MEDTR</name>
<dbReference type="GO" id="GO:0005634">
    <property type="term" value="C:nucleus"/>
    <property type="evidence" value="ECO:0000318"/>
    <property type="project" value="GO_Central"/>
</dbReference>
<feature type="domain" description="FHA" evidence="2">
    <location>
        <begin position="118"/>
        <end position="168"/>
    </location>
</feature>
<dbReference type="Proteomes" id="UP000002051">
    <property type="component" value="Chromosome 3"/>
</dbReference>
<dbReference type="EMBL" id="BT149058">
    <property type="protein sequence ID" value="AFK48852.1"/>
    <property type="molecule type" value="mRNA"/>
</dbReference>
<accession>G7J637</accession>
<dbReference type="EnsemblPlants" id="AES71581">
    <property type="protein sequence ID" value="AES71581"/>
    <property type="gene ID" value="MTR_3g079520"/>
</dbReference>
<protein>
    <submittedName>
        <fullName evidence="6">Putative zeaxanthin epoxidase</fullName>
        <ecNumber evidence="6">1.14.15.21</ecNumber>
    </submittedName>
    <submittedName>
        <fullName evidence="3">Smad/FHA domain protein</fullName>
    </submittedName>
</protein>
<evidence type="ECO:0000313" key="5">
    <source>
        <dbReference type="EMBL" id="KEH35121.1"/>
    </source>
</evidence>
<dbReference type="KEGG" id="mtr:11435952"/>
<feature type="region of interest" description="Disordered" evidence="1">
    <location>
        <begin position="200"/>
        <end position="228"/>
    </location>
</feature>
<reference evidence="9" key="5">
    <citation type="journal article" date="2018" name="Nat. Plants">
        <title>Whole-genome landscape of Medicago truncatula symbiotic genes.</title>
        <authorList>
            <person name="Pecrix Y."/>
            <person name="Staton S.E."/>
            <person name="Sallet E."/>
            <person name="Lelandais-Briere C."/>
            <person name="Moreau S."/>
            <person name="Carrere S."/>
            <person name="Blein T."/>
            <person name="Jardinaud M.F."/>
            <person name="Latrasse D."/>
            <person name="Zouine M."/>
            <person name="Zahm M."/>
            <person name="Kreplak J."/>
            <person name="Mayjonade B."/>
            <person name="Satge C."/>
            <person name="Perez M."/>
            <person name="Cauet S."/>
            <person name="Marande W."/>
            <person name="Chantry-Darmon C."/>
            <person name="Lopez-Roques C."/>
            <person name="Bouchez O."/>
            <person name="Berard A."/>
            <person name="Debelle F."/>
            <person name="Munos S."/>
            <person name="Bendahmane A."/>
            <person name="Berges H."/>
            <person name="Niebel A."/>
            <person name="Buitink J."/>
            <person name="Frugier F."/>
            <person name="Benhamed M."/>
            <person name="Crespi M."/>
            <person name="Gouzy J."/>
            <person name="Gamas P."/>
        </authorList>
    </citation>
    <scope>NUCLEOTIDE SEQUENCE [LARGE SCALE GENOMIC DNA]</scope>
    <source>
        <strain evidence="9">cv. Jemalong A17</strain>
    </source>
</reference>
<evidence type="ECO:0000259" key="2">
    <source>
        <dbReference type="PROSITE" id="PS50006"/>
    </source>
</evidence>
<dbReference type="EMBL" id="PSQE01000003">
    <property type="protein sequence ID" value="RHN68884.1"/>
    <property type="molecule type" value="Genomic_DNA"/>
</dbReference>
<dbReference type="EMBL" id="CM001219">
    <property type="protein sequence ID" value="AES71581.1"/>
    <property type="molecule type" value="Genomic_DNA"/>
</dbReference>
<reference evidence="4" key="2">
    <citation type="submission" date="2012-05" db="EMBL/GenBank/DDBJ databases">
        <authorList>
            <person name="Krishnakumar V."/>
            <person name="Cheung F."/>
            <person name="Xiao Y."/>
            <person name="Chan A."/>
            <person name="Moskal W.A."/>
            <person name="Town C.D."/>
        </authorList>
    </citation>
    <scope>NUCLEOTIDE SEQUENCE</scope>
</reference>
<dbReference type="InterPro" id="IPR000253">
    <property type="entry name" value="FHA_dom"/>
</dbReference>
<organism evidence="3 8">
    <name type="scientific">Medicago truncatula</name>
    <name type="common">Barrel medic</name>
    <name type="synonym">Medicago tribuloides</name>
    <dbReference type="NCBI Taxonomy" id="3880"/>
    <lineage>
        <taxon>Eukaryota</taxon>
        <taxon>Viridiplantae</taxon>
        <taxon>Streptophyta</taxon>
        <taxon>Embryophyta</taxon>
        <taxon>Tracheophyta</taxon>
        <taxon>Spermatophyta</taxon>
        <taxon>Magnoliopsida</taxon>
        <taxon>eudicotyledons</taxon>
        <taxon>Gunneridae</taxon>
        <taxon>Pentapetalae</taxon>
        <taxon>rosids</taxon>
        <taxon>fabids</taxon>
        <taxon>Fabales</taxon>
        <taxon>Fabaceae</taxon>
        <taxon>Papilionoideae</taxon>
        <taxon>50 kb inversion clade</taxon>
        <taxon>NPAAA clade</taxon>
        <taxon>Hologalegina</taxon>
        <taxon>IRL clade</taxon>
        <taxon>Trifolieae</taxon>
        <taxon>Medicago</taxon>
    </lineage>
</organism>
<dbReference type="AlphaFoldDB" id="G7J637"/>
<dbReference type="Gramene" id="rna17300">
    <property type="protein sequence ID" value="RHN68884.1"/>
    <property type="gene ID" value="gene17300"/>
</dbReference>
<reference evidence="3 8" key="1">
    <citation type="journal article" date="2011" name="Nature">
        <title>The Medicago genome provides insight into the evolution of rhizobial symbioses.</title>
        <authorList>
            <person name="Young N.D."/>
            <person name="Debelle F."/>
            <person name="Oldroyd G.E."/>
            <person name="Geurts R."/>
            <person name="Cannon S.B."/>
            <person name="Udvardi M.K."/>
            <person name="Benedito V.A."/>
            <person name="Mayer K.F."/>
            <person name="Gouzy J."/>
            <person name="Schoof H."/>
            <person name="Van de Peer Y."/>
            <person name="Proost S."/>
            <person name="Cook D.R."/>
            <person name="Meyers B.C."/>
            <person name="Spannagl M."/>
            <person name="Cheung F."/>
            <person name="De Mita S."/>
            <person name="Krishnakumar V."/>
            <person name="Gundlach H."/>
            <person name="Zhou S."/>
            <person name="Mudge J."/>
            <person name="Bharti A.K."/>
            <person name="Murray J.D."/>
            <person name="Naoumkina M.A."/>
            <person name="Rosen B."/>
            <person name="Silverstein K.A."/>
            <person name="Tang H."/>
            <person name="Rombauts S."/>
            <person name="Zhao P.X."/>
            <person name="Zhou P."/>
            <person name="Barbe V."/>
            <person name="Bardou P."/>
            <person name="Bechner M."/>
            <person name="Bellec A."/>
            <person name="Berger A."/>
            <person name="Berges H."/>
            <person name="Bidwell S."/>
            <person name="Bisseling T."/>
            <person name="Choisne N."/>
            <person name="Couloux A."/>
            <person name="Denny R."/>
            <person name="Deshpande S."/>
            <person name="Dai X."/>
            <person name="Doyle J.J."/>
            <person name="Dudez A.M."/>
            <person name="Farmer A.D."/>
            <person name="Fouteau S."/>
            <person name="Franken C."/>
            <person name="Gibelin C."/>
            <person name="Gish J."/>
            <person name="Goldstein S."/>
            <person name="Gonzalez A.J."/>
            <person name="Green P.J."/>
            <person name="Hallab A."/>
            <person name="Hartog M."/>
            <person name="Hua A."/>
            <person name="Humphray S.J."/>
            <person name="Jeong D.H."/>
            <person name="Jing Y."/>
            <person name="Jocker A."/>
            <person name="Kenton S.M."/>
            <person name="Kim D.J."/>
            <person name="Klee K."/>
            <person name="Lai H."/>
            <person name="Lang C."/>
            <person name="Lin S."/>
            <person name="Macmil S.L."/>
            <person name="Magdelenat G."/>
            <person name="Matthews L."/>
            <person name="McCorrison J."/>
            <person name="Monaghan E.L."/>
            <person name="Mun J.H."/>
            <person name="Najar F.Z."/>
            <person name="Nicholson C."/>
            <person name="Noirot C."/>
            <person name="O'Bleness M."/>
            <person name="Paule C.R."/>
            <person name="Poulain J."/>
            <person name="Prion F."/>
            <person name="Qin B."/>
            <person name="Qu C."/>
            <person name="Retzel E.F."/>
            <person name="Riddle C."/>
            <person name="Sallet E."/>
            <person name="Samain S."/>
            <person name="Samson N."/>
            <person name="Sanders I."/>
            <person name="Saurat O."/>
            <person name="Scarpelli C."/>
            <person name="Schiex T."/>
            <person name="Segurens B."/>
            <person name="Severin A.J."/>
            <person name="Sherrier D.J."/>
            <person name="Shi R."/>
            <person name="Sims S."/>
            <person name="Singer S.R."/>
            <person name="Sinharoy S."/>
            <person name="Sterck L."/>
            <person name="Viollet A."/>
            <person name="Wang B.B."/>
            <person name="Wang K."/>
            <person name="Wang M."/>
            <person name="Wang X."/>
            <person name="Warfsmann J."/>
            <person name="Weissenbach J."/>
            <person name="White D.D."/>
            <person name="White J.D."/>
            <person name="Wiley G.B."/>
            <person name="Wincker P."/>
            <person name="Xing Y."/>
            <person name="Yang L."/>
            <person name="Yao Z."/>
            <person name="Ying F."/>
            <person name="Zhai J."/>
            <person name="Zhou L."/>
            <person name="Zuber A."/>
            <person name="Denarie J."/>
            <person name="Dixon R.A."/>
            <person name="May G.D."/>
            <person name="Schwartz D.C."/>
            <person name="Rogers J."/>
            <person name="Quetier F."/>
            <person name="Town C.D."/>
            <person name="Roe B.A."/>
        </authorList>
    </citation>
    <scope>NUCLEOTIDE SEQUENCE [LARGE SCALE GENOMIC DNA]</scope>
    <source>
        <strain evidence="3">A17</strain>
        <strain evidence="7 8">cv. Jemalong A17</strain>
    </source>
</reference>
<evidence type="ECO:0000313" key="7">
    <source>
        <dbReference type="EnsemblPlants" id="AES71581"/>
    </source>
</evidence>
<dbReference type="PROSITE" id="PS50006">
    <property type="entry name" value="FHA_DOMAIN"/>
    <property type="match status" value="1"/>
</dbReference>
<reference evidence="3 8" key="3">
    <citation type="journal article" date="2014" name="BMC Genomics">
        <title>An improved genome release (version Mt4.0) for the model legume Medicago truncatula.</title>
        <authorList>
            <person name="Tang H."/>
            <person name="Krishnakumar V."/>
            <person name="Bidwell S."/>
            <person name="Rosen B."/>
            <person name="Chan A."/>
            <person name="Zhou S."/>
            <person name="Gentzbittel L."/>
            <person name="Childs K.L."/>
            <person name="Yandell M."/>
            <person name="Gundlach H."/>
            <person name="Mayer K.F."/>
            <person name="Schwartz D.C."/>
            <person name="Town C.D."/>
        </authorList>
    </citation>
    <scope>GENOME REANNOTATION</scope>
    <source>
        <strain evidence="5">A17</strain>
        <strain evidence="7 8">cv. Jemalong A17</strain>
    </source>
</reference>
<reference evidence="7" key="4">
    <citation type="submission" date="2015-04" db="UniProtKB">
        <authorList>
            <consortium name="EnsemblPlants"/>
        </authorList>
    </citation>
    <scope>IDENTIFICATION</scope>
    <source>
        <strain evidence="7">cv. Jemalong A17</strain>
    </source>
</reference>
<dbReference type="Proteomes" id="UP000265566">
    <property type="component" value="Chromosome 3"/>
</dbReference>
<dbReference type="OMA" id="MEITAHS"/>